<dbReference type="InterPro" id="IPR008967">
    <property type="entry name" value="p53-like_TF_DNA-bd_sf"/>
</dbReference>
<dbReference type="InterPro" id="IPR001699">
    <property type="entry name" value="TF_T-box"/>
</dbReference>
<evidence type="ECO:0000313" key="9">
    <source>
        <dbReference type="EMBL" id="CAD7445403.1"/>
    </source>
</evidence>
<dbReference type="GO" id="GO:0045893">
    <property type="term" value="P:positive regulation of DNA-templated transcription"/>
    <property type="evidence" value="ECO:0007669"/>
    <property type="project" value="InterPro"/>
</dbReference>
<protein>
    <recommendedName>
        <fullName evidence="8">T-box domain-containing protein</fullName>
    </recommendedName>
</protein>
<feature type="region of interest" description="Disordered" evidence="7">
    <location>
        <begin position="1"/>
        <end position="43"/>
    </location>
</feature>
<organism evidence="9">
    <name type="scientific">Timema bartmani</name>
    <dbReference type="NCBI Taxonomy" id="61472"/>
    <lineage>
        <taxon>Eukaryota</taxon>
        <taxon>Metazoa</taxon>
        <taxon>Ecdysozoa</taxon>
        <taxon>Arthropoda</taxon>
        <taxon>Hexapoda</taxon>
        <taxon>Insecta</taxon>
        <taxon>Pterygota</taxon>
        <taxon>Neoptera</taxon>
        <taxon>Polyneoptera</taxon>
        <taxon>Phasmatodea</taxon>
        <taxon>Timematodea</taxon>
        <taxon>Timematoidea</taxon>
        <taxon>Timematidae</taxon>
        <taxon>Timema</taxon>
    </lineage>
</organism>
<evidence type="ECO:0000256" key="7">
    <source>
        <dbReference type="SAM" id="MobiDB-lite"/>
    </source>
</evidence>
<dbReference type="PANTHER" id="PTHR11267:SF207">
    <property type="entry name" value="OVER COMPENSATING MALES, ISOFORM A"/>
    <property type="match status" value="1"/>
</dbReference>
<dbReference type="GO" id="GO:0000785">
    <property type="term" value="C:chromatin"/>
    <property type="evidence" value="ECO:0007669"/>
    <property type="project" value="TreeGrafter"/>
</dbReference>
<dbReference type="GO" id="GO:0005634">
    <property type="term" value="C:nucleus"/>
    <property type="evidence" value="ECO:0007669"/>
    <property type="project" value="UniProtKB-SubCell"/>
</dbReference>
<dbReference type="PRINTS" id="PR00937">
    <property type="entry name" value="TBOX"/>
</dbReference>
<name>A0A7R9F3Y2_9NEOP</name>
<evidence type="ECO:0000256" key="6">
    <source>
        <dbReference type="PROSITE-ProRule" id="PRU00201"/>
    </source>
</evidence>
<dbReference type="SUPFAM" id="SSF49417">
    <property type="entry name" value="p53-like transcription factors"/>
    <property type="match status" value="1"/>
</dbReference>
<dbReference type="GO" id="GO:0000981">
    <property type="term" value="F:DNA-binding transcription factor activity, RNA polymerase II-specific"/>
    <property type="evidence" value="ECO:0007669"/>
    <property type="project" value="TreeGrafter"/>
</dbReference>
<reference evidence="9" key="1">
    <citation type="submission" date="2020-11" db="EMBL/GenBank/DDBJ databases">
        <authorList>
            <person name="Tran Van P."/>
        </authorList>
    </citation>
    <scope>NUCLEOTIDE SEQUENCE</scope>
</reference>
<evidence type="ECO:0000256" key="4">
    <source>
        <dbReference type="ARBA" id="ARBA00023163"/>
    </source>
</evidence>
<dbReference type="EMBL" id="OD567249">
    <property type="protein sequence ID" value="CAD7445403.1"/>
    <property type="molecule type" value="Genomic_DNA"/>
</dbReference>
<dbReference type="CDD" id="cd20682">
    <property type="entry name" value="T-box-like"/>
    <property type="match status" value="1"/>
</dbReference>
<dbReference type="InterPro" id="IPR046360">
    <property type="entry name" value="T-box_DNA-bd"/>
</dbReference>
<dbReference type="FunFam" id="2.60.40.820:FF:000010">
    <property type="entry name" value="T-box transcription factor TBX6"/>
    <property type="match status" value="1"/>
</dbReference>
<keyword evidence="5 6" id="KW-0539">Nucleus</keyword>
<evidence type="ECO:0000259" key="8">
    <source>
        <dbReference type="PROSITE" id="PS50252"/>
    </source>
</evidence>
<accession>A0A7R9F3Y2</accession>
<keyword evidence="2" id="KW-0805">Transcription regulation</keyword>
<sequence length="334" mass="37947">MDRPLPGPEYLWPQPVLDTGPRPPRPVKGLVSGEDWSSTNSEKNTLENVSFSSERFIPKTWAKDENMMYQPECTKPTSPLAKLKHKLNVELCSRDLWKKFHALGTEMIITKAGSLMTSLVTLLIDRRMFPTVKVRLTGLDPSASYIVFLDIVAVDDKRYRYVYHSSQWMVAGSGDPSNSTNLYVHPDSPATGQLWMAQGVVAFDKLKLTNNKKPLVRGQVSLHSMHKYQPRVHIMLTTDLETQPEKQVNQQKALSFSFPETTFTTVTAYQNQQITRLKIASNPFAKGFREASRTSDSSSKLSVIEIAVIGDIRIRWHQLLELLLDARLIENRPY</sequence>
<dbReference type="AlphaFoldDB" id="A0A7R9F3Y2"/>
<keyword evidence="1" id="KW-0217">Developmental protein</keyword>
<proteinExistence type="predicted"/>
<evidence type="ECO:0000256" key="2">
    <source>
        <dbReference type="ARBA" id="ARBA00023015"/>
    </source>
</evidence>
<dbReference type="Pfam" id="PF00907">
    <property type="entry name" value="T-box"/>
    <property type="match status" value="1"/>
</dbReference>
<evidence type="ECO:0000256" key="3">
    <source>
        <dbReference type="ARBA" id="ARBA00023125"/>
    </source>
</evidence>
<keyword evidence="4" id="KW-0804">Transcription</keyword>
<dbReference type="PROSITE" id="PS50252">
    <property type="entry name" value="TBOX_3"/>
    <property type="match status" value="1"/>
</dbReference>
<dbReference type="Gene3D" id="2.60.40.820">
    <property type="entry name" value="Transcription factor, T-box"/>
    <property type="match status" value="1"/>
</dbReference>
<evidence type="ECO:0000256" key="5">
    <source>
        <dbReference type="ARBA" id="ARBA00023242"/>
    </source>
</evidence>
<evidence type="ECO:0000256" key="1">
    <source>
        <dbReference type="ARBA" id="ARBA00022473"/>
    </source>
</evidence>
<gene>
    <name evidence="9" type="ORF">TBIB3V08_LOCUS7755</name>
</gene>
<comment type="caution">
    <text evidence="6">Lacks conserved residue(s) required for the propagation of feature annotation.</text>
</comment>
<dbReference type="SMART" id="SM00425">
    <property type="entry name" value="TBOX"/>
    <property type="match status" value="1"/>
</dbReference>
<keyword evidence="3 6" id="KW-0238">DNA-binding</keyword>
<comment type="subcellular location">
    <subcellularLocation>
        <location evidence="6">Nucleus</location>
    </subcellularLocation>
</comment>
<dbReference type="GO" id="GO:0000978">
    <property type="term" value="F:RNA polymerase II cis-regulatory region sequence-specific DNA binding"/>
    <property type="evidence" value="ECO:0007669"/>
    <property type="project" value="InterPro"/>
</dbReference>
<dbReference type="GO" id="GO:0001708">
    <property type="term" value="P:cell fate specification"/>
    <property type="evidence" value="ECO:0007669"/>
    <property type="project" value="TreeGrafter"/>
</dbReference>
<dbReference type="PANTHER" id="PTHR11267">
    <property type="entry name" value="T-BOX PROTEIN-RELATED"/>
    <property type="match status" value="1"/>
</dbReference>
<dbReference type="InterPro" id="IPR036960">
    <property type="entry name" value="T-box_sf"/>
</dbReference>
<feature type="domain" description="T-box" evidence="8">
    <location>
        <begin position="91"/>
        <end position="290"/>
    </location>
</feature>